<feature type="domain" description="START" evidence="2">
    <location>
        <begin position="42"/>
        <end position="237"/>
    </location>
</feature>
<dbReference type="SMART" id="SM00234">
    <property type="entry name" value="START"/>
    <property type="match status" value="1"/>
</dbReference>
<dbReference type="PANTHER" id="PTHR19308:SF14">
    <property type="entry name" value="START DOMAIN-CONTAINING PROTEIN"/>
    <property type="match status" value="1"/>
</dbReference>
<comment type="caution">
    <text evidence="3">The sequence shown here is derived from an EMBL/GenBank/DDBJ whole genome shotgun (WGS) entry which is preliminary data.</text>
</comment>
<dbReference type="EMBL" id="CAJZBQ010000006">
    <property type="protein sequence ID" value="CAG9312374.1"/>
    <property type="molecule type" value="Genomic_DNA"/>
</dbReference>
<keyword evidence="1" id="KW-0812">Transmembrane</keyword>
<dbReference type="Gene3D" id="3.30.530.20">
    <property type="match status" value="1"/>
</dbReference>
<name>A0AAU9IMG5_9CILI</name>
<evidence type="ECO:0000256" key="1">
    <source>
        <dbReference type="SAM" id="Phobius"/>
    </source>
</evidence>
<dbReference type="SUPFAM" id="SSF55961">
    <property type="entry name" value="Bet v1-like"/>
    <property type="match status" value="1"/>
</dbReference>
<evidence type="ECO:0000313" key="4">
    <source>
        <dbReference type="Proteomes" id="UP001162131"/>
    </source>
</evidence>
<dbReference type="GO" id="GO:0008289">
    <property type="term" value="F:lipid binding"/>
    <property type="evidence" value="ECO:0007669"/>
    <property type="project" value="InterPro"/>
</dbReference>
<gene>
    <name evidence="3" type="ORF">BSTOLATCC_MIC6481</name>
</gene>
<dbReference type="GO" id="GO:0005737">
    <property type="term" value="C:cytoplasm"/>
    <property type="evidence" value="ECO:0007669"/>
    <property type="project" value="UniProtKB-ARBA"/>
</dbReference>
<dbReference type="InterPro" id="IPR002913">
    <property type="entry name" value="START_lipid-bd_dom"/>
</dbReference>
<dbReference type="PROSITE" id="PS50848">
    <property type="entry name" value="START"/>
    <property type="match status" value="1"/>
</dbReference>
<proteinExistence type="predicted"/>
<dbReference type="Proteomes" id="UP001162131">
    <property type="component" value="Unassembled WGS sequence"/>
</dbReference>
<accession>A0AAU9IMG5</accession>
<organism evidence="3 4">
    <name type="scientific">Blepharisma stoltei</name>
    <dbReference type="NCBI Taxonomy" id="1481888"/>
    <lineage>
        <taxon>Eukaryota</taxon>
        <taxon>Sar</taxon>
        <taxon>Alveolata</taxon>
        <taxon>Ciliophora</taxon>
        <taxon>Postciliodesmatophora</taxon>
        <taxon>Heterotrichea</taxon>
        <taxon>Heterotrichida</taxon>
        <taxon>Blepharismidae</taxon>
        <taxon>Blepharisma</taxon>
    </lineage>
</organism>
<dbReference type="PANTHER" id="PTHR19308">
    <property type="entry name" value="PHOSPHATIDYLCHOLINE TRANSFER PROTEIN"/>
    <property type="match status" value="1"/>
</dbReference>
<dbReference type="AlphaFoldDB" id="A0AAU9IMG5"/>
<keyword evidence="1" id="KW-0472">Membrane</keyword>
<dbReference type="Pfam" id="PF01852">
    <property type="entry name" value="START"/>
    <property type="match status" value="1"/>
</dbReference>
<dbReference type="InterPro" id="IPR023393">
    <property type="entry name" value="START-like_dom_sf"/>
</dbReference>
<sequence>MDIVTFLFLLAIGLVSVYIFKTFLKRKATIVTKQPVRDEFTEIREMLSGGNEGWTAYKDTPQVSVWVKNSESSAFVVIKGRIVLESTTAKRVFHAIWDPSFRQTWDDVLSDYKVIEEYTDYSDLTYYYAKSPMPFMVGHREFIQVRSYKVEDGDYFVLYRHADKEDIPVKKDCVRAVTIISGNIIGKGDAPNTVVMDFISQNDVKGNIPPQLTNTFAPGKCFDWLKKLVKAVNNVPDDIQ</sequence>
<keyword evidence="4" id="KW-1185">Reference proteome</keyword>
<keyword evidence="1" id="KW-1133">Transmembrane helix</keyword>
<dbReference type="CDD" id="cd00177">
    <property type="entry name" value="START"/>
    <property type="match status" value="1"/>
</dbReference>
<protein>
    <recommendedName>
        <fullName evidence="2">START domain-containing protein</fullName>
    </recommendedName>
</protein>
<evidence type="ECO:0000259" key="2">
    <source>
        <dbReference type="PROSITE" id="PS50848"/>
    </source>
</evidence>
<reference evidence="3" key="1">
    <citation type="submission" date="2021-09" db="EMBL/GenBank/DDBJ databases">
        <authorList>
            <consortium name="AG Swart"/>
            <person name="Singh M."/>
            <person name="Singh A."/>
            <person name="Seah K."/>
            <person name="Emmerich C."/>
        </authorList>
    </citation>
    <scope>NUCLEOTIDE SEQUENCE</scope>
    <source>
        <strain evidence="3">ATCC30299</strain>
    </source>
</reference>
<dbReference type="InterPro" id="IPR051213">
    <property type="entry name" value="START_lipid_transfer"/>
</dbReference>
<feature type="transmembrane region" description="Helical" evidence="1">
    <location>
        <begin position="6"/>
        <end position="24"/>
    </location>
</feature>
<evidence type="ECO:0000313" key="3">
    <source>
        <dbReference type="EMBL" id="CAG9312374.1"/>
    </source>
</evidence>